<dbReference type="Gene3D" id="2.170.130.10">
    <property type="entry name" value="TonB-dependent receptor, plug domain"/>
    <property type="match status" value="1"/>
</dbReference>
<dbReference type="PROSITE" id="PS52016">
    <property type="entry name" value="TONB_DEPENDENT_REC_3"/>
    <property type="match status" value="1"/>
</dbReference>
<dbReference type="SUPFAM" id="SSF49464">
    <property type="entry name" value="Carboxypeptidase regulatory domain-like"/>
    <property type="match status" value="1"/>
</dbReference>
<keyword evidence="2 10" id="KW-0813">Transport</keyword>
<evidence type="ECO:0000313" key="15">
    <source>
        <dbReference type="EMBL" id="SHM16392.1"/>
    </source>
</evidence>
<sequence length="1074" mass="117942">MKQKLKGLVMLFFVLGMQLTFAQGKKITGMVSGALGPIPGVNVSVKGTTNGVQTDFDGKYSINAKEGDVLVFSYVGMQNSVVKIGSSNTVNVSMQDGVNLNEVVVVGYGTTTNKSFTGTFKQVKADVLERKNVTNVSQALAGEIAGVRVINTSGQPGTDATIRIRGIGTVNASANPLYVVDGVPFSGNISSINFSDIESTTVLKDASATAIYGSRGANGVIIINTKSGKSGKSYIQVETKIGNNISLIPRYSVIKSADEYIALGWEGLYNQGVITKKADPVAYANQNLFNASVGVNPAYNSWNVANGGELIDPVTRAVRPGVTKKYTPENWEDYAFQPSLRSETNLTMGGGEGKTNYYSSIGYLDDKGYSINSDFKRLSTRLNVNHQIRSWLKGSVNMGYSYSKSNNNGQTSDSNSVFWFVDNMAPIYPLFQRDANGNILQDPIYGGGLYDYGQNRRFGSLTNSISDAYKTVDRTGRHELNINVSFDLQFTKGLNLETRVGSQYFNSSRDLKMDSFYGSSAQQNGSLFKTKNERLSYNILNLLRFKKDFGSHSVEALVAHESNKFSQAYMDGSGYNLFDPNGLELNNAVVSSPSSSYTYGFSLESYFSQLNYNYKNTYFISGTVRRDGSSKFINNKWGTFGSVGASWVVSNESFMKNQKVFSSLKLKTSYGITGEQGVTDSNGNLDYYPGVDKYSINNLNNDVSLAFLTKGNPDLTWEKSKQFQVGVEFSLGNYIDATIDYYSKHTSNLLFDRRVGPSLGYAIMKVNDGQLLNRGLEFDVTAHLLKGKNYFVDFSVNGELPKNEMLKMPIDPATGQEKIIDIATIYGRADGHSLYDFYVPEYVGVDPQTGVAQWKAYYYDANGNGQLDGTETYIKSLYEWQKQNPDKVGNIVETTTTTYANAANKFIGKSSIPKVRGAFTLSTKYKAFSLSTQFLYSLGGYAYDSAYQSLMHNGYIGSNNWSTDIRNRWQNPGDITDVPRISNTSDISANGTSSRFVTKANYLSLNNIRLGYSLPKEFLHTISMNSLDIYASGDNLMLFSARKGFNPAGALSGQSSTYTYAPMSTISLGVKANF</sequence>
<dbReference type="Proteomes" id="UP000184028">
    <property type="component" value="Unassembled WGS sequence"/>
</dbReference>
<dbReference type="Gene3D" id="2.40.170.20">
    <property type="entry name" value="TonB-dependent receptor, beta-barrel domain"/>
    <property type="match status" value="1"/>
</dbReference>
<evidence type="ECO:0000256" key="7">
    <source>
        <dbReference type="ARBA" id="ARBA00023136"/>
    </source>
</evidence>
<dbReference type="InterPro" id="IPR036942">
    <property type="entry name" value="Beta-barrel_TonB_sf"/>
</dbReference>
<dbReference type="GO" id="GO:0044718">
    <property type="term" value="P:siderophore transmembrane transport"/>
    <property type="evidence" value="ECO:0007669"/>
    <property type="project" value="TreeGrafter"/>
</dbReference>
<evidence type="ECO:0000256" key="12">
    <source>
        <dbReference type="SAM" id="SignalP"/>
    </source>
</evidence>
<dbReference type="GO" id="GO:0009279">
    <property type="term" value="C:cell outer membrane"/>
    <property type="evidence" value="ECO:0007669"/>
    <property type="project" value="UniProtKB-SubCell"/>
</dbReference>
<evidence type="ECO:0000256" key="5">
    <source>
        <dbReference type="ARBA" id="ARBA00022729"/>
    </source>
</evidence>
<dbReference type="PANTHER" id="PTHR30069:SF29">
    <property type="entry name" value="HEMOGLOBIN AND HEMOGLOBIN-HAPTOGLOBIN-BINDING PROTEIN 1-RELATED"/>
    <property type="match status" value="1"/>
</dbReference>
<keyword evidence="8" id="KW-0675">Receptor</keyword>
<dbReference type="Gene3D" id="2.60.40.1120">
    <property type="entry name" value="Carboxypeptidase-like, regulatory domain"/>
    <property type="match status" value="1"/>
</dbReference>
<dbReference type="InterPro" id="IPR012910">
    <property type="entry name" value="Plug_dom"/>
</dbReference>
<dbReference type="RefSeq" id="WP_068843898.1">
    <property type="nucleotide sequence ID" value="NZ_FRBT01000004.1"/>
</dbReference>
<keyword evidence="9 10" id="KW-0998">Cell outer membrane</keyword>
<dbReference type="InterPro" id="IPR039426">
    <property type="entry name" value="TonB-dep_rcpt-like"/>
</dbReference>
<reference evidence="16" key="1">
    <citation type="submission" date="2016-11" db="EMBL/GenBank/DDBJ databases">
        <authorList>
            <person name="Varghese N."/>
            <person name="Submissions S."/>
        </authorList>
    </citation>
    <scope>NUCLEOTIDE SEQUENCE [LARGE SCALE GENOMIC DNA]</scope>
    <source>
        <strain evidence="16">DSM 24724</strain>
    </source>
</reference>
<dbReference type="InterPro" id="IPR037066">
    <property type="entry name" value="Plug_dom_sf"/>
</dbReference>
<keyword evidence="7 10" id="KW-0472">Membrane</keyword>
<proteinExistence type="inferred from homology"/>
<keyword evidence="3 10" id="KW-1134">Transmembrane beta strand</keyword>
<keyword evidence="5 12" id="KW-0732">Signal</keyword>
<evidence type="ECO:0000256" key="9">
    <source>
        <dbReference type="ARBA" id="ARBA00023237"/>
    </source>
</evidence>
<dbReference type="EMBL" id="FRBT01000004">
    <property type="protein sequence ID" value="SHM16392.1"/>
    <property type="molecule type" value="Genomic_DNA"/>
</dbReference>
<dbReference type="OrthoDB" id="9768177at2"/>
<dbReference type="SUPFAM" id="SSF56935">
    <property type="entry name" value="Porins"/>
    <property type="match status" value="1"/>
</dbReference>
<name>A0A1M7GJ06_9FLAO</name>
<dbReference type="InterPro" id="IPR023996">
    <property type="entry name" value="TonB-dep_OMP_SusC/RagA"/>
</dbReference>
<evidence type="ECO:0000256" key="10">
    <source>
        <dbReference type="PROSITE-ProRule" id="PRU01360"/>
    </source>
</evidence>
<comment type="subcellular location">
    <subcellularLocation>
        <location evidence="1 10">Cell outer membrane</location>
        <topology evidence="1 10">Multi-pass membrane protein</topology>
    </subcellularLocation>
</comment>
<organism evidence="15 16">
    <name type="scientific">Flavobacterium chilense</name>
    <dbReference type="NCBI Taxonomy" id="946677"/>
    <lineage>
        <taxon>Bacteria</taxon>
        <taxon>Pseudomonadati</taxon>
        <taxon>Bacteroidota</taxon>
        <taxon>Flavobacteriia</taxon>
        <taxon>Flavobacteriales</taxon>
        <taxon>Flavobacteriaceae</taxon>
        <taxon>Flavobacterium</taxon>
    </lineage>
</organism>
<dbReference type="Pfam" id="PF13715">
    <property type="entry name" value="CarbopepD_reg_2"/>
    <property type="match status" value="1"/>
</dbReference>
<dbReference type="Pfam" id="PF00593">
    <property type="entry name" value="TonB_dep_Rec_b-barrel"/>
    <property type="match status" value="1"/>
</dbReference>
<evidence type="ECO:0000313" key="16">
    <source>
        <dbReference type="Proteomes" id="UP000184028"/>
    </source>
</evidence>
<protein>
    <submittedName>
        <fullName evidence="15">TonB-linked outer membrane protein, SusC/RagA family</fullName>
    </submittedName>
</protein>
<evidence type="ECO:0000256" key="1">
    <source>
        <dbReference type="ARBA" id="ARBA00004571"/>
    </source>
</evidence>
<dbReference type="AlphaFoldDB" id="A0A1M7GJ06"/>
<keyword evidence="16" id="KW-1185">Reference proteome</keyword>
<dbReference type="InterPro" id="IPR023997">
    <property type="entry name" value="TonB-dep_OMP_SusC/RagA_CS"/>
</dbReference>
<dbReference type="InterPro" id="IPR000531">
    <property type="entry name" value="Beta-barrel_TonB"/>
</dbReference>
<evidence type="ECO:0000259" key="13">
    <source>
        <dbReference type="Pfam" id="PF00593"/>
    </source>
</evidence>
<feature type="domain" description="TonB-dependent receptor-like beta-barrel" evidence="13">
    <location>
        <begin position="445"/>
        <end position="925"/>
    </location>
</feature>
<dbReference type="InterPro" id="IPR008969">
    <property type="entry name" value="CarboxyPept-like_regulatory"/>
</dbReference>
<evidence type="ECO:0000256" key="4">
    <source>
        <dbReference type="ARBA" id="ARBA00022692"/>
    </source>
</evidence>
<feature type="signal peptide" evidence="12">
    <location>
        <begin position="1"/>
        <end position="22"/>
    </location>
</feature>
<evidence type="ECO:0000256" key="8">
    <source>
        <dbReference type="ARBA" id="ARBA00023170"/>
    </source>
</evidence>
<dbReference type="Pfam" id="PF07715">
    <property type="entry name" value="Plug"/>
    <property type="match status" value="1"/>
</dbReference>
<feature type="domain" description="TonB-dependent receptor plug" evidence="14">
    <location>
        <begin position="115"/>
        <end position="220"/>
    </location>
</feature>
<evidence type="ECO:0000256" key="6">
    <source>
        <dbReference type="ARBA" id="ARBA00023077"/>
    </source>
</evidence>
<evidence type="ECO:0000256" key="2">
    <source>
        <dbReference type="ARBA" id="ARBA00022448"/>
    </source>
</evidence>
<keyword evidence="6 11" id="KW-0798">TonB box</keyword>
<feature type="chain" id="PRO_5009926204" evidence="12">
    <location>
        <begin position="23"/>
        <end position="1074"/>
    </location>
</feature>
<dbReference type="STRING" id="946677.SAMN05444484_104239"/>
<keyword evidence="4 10" id="KW-0812">Transmembrane</keyword>
<evidence type="ECO:0000259" key="14">
    <source>
        <dbReference type="Pfam" id="PF07715"/>
    </source>
</evidence>
<evidence type="ECO:0000256" key="3">
    <source>
        <dbReference type="ARBA" id="ARBA00022452"/>
    </source>
</evidence>
<dbReference type="GO" id="GO:0015344">
    <property type="term" value="F:siderophore uptake transmembrane transporter activity"/>
    <property type="evidence" value="ECO:0007669"/>
    <property type="project" value="TreeGrafter"/>
</dbReference>
<dbReference type="NCBIfam" id="TIGR04057">
    <property type="entry name" value="SusC_RagA_signa"/>
    <property type="match status" value="1"/>
</dbReference>
<comment type="similarity">
    <text evidence="10 11">Belongs to the TonB-dependent receptor family.</text>
</comment>
<evidence type="ECO:0000256" key="11">
    <source>
        <dbReference type="RuleBase" id="RU003357"/>
    </source>
</evidence>
<dbReference type="NCBIfam" id="TIGR04056">
    <property type="entry name" value="OMP_RagA_SusC"/>
    <property type="match status" value="1"/>
</dbReference>
<accession>A0A1M7GJ06</accession>
<dbReference type="PANTHER" id="PTHR30069">
    <property type="entry name" value="TONB-DEPENDENT OUTER MEMBRANE RECEPTOR"/>
    <property type="match status" value="1"/>
</dbReference>
<gene>
    <name evidence="15" type="ORF">SAMN05444484_104239</name>
</gene>